<feature type="compositionally biased region" description="Basic and acidic residues" evidence="2">
    <location>
        <begin position="140"/>
        <end position="150"/>
    </location>
</feature>
<proteinExistence type="inferred from homology"/>
<feature type="region of interest" description="Disordered" evidence="2">
    <location>
        <begin position="97"/>
        <end position="175"/>
    </location>
</feature>
<keyword evidence="4" id="KW-1185">Reference proteome</keyword>
<dbReference type="AlphaFoldDB" id="A0A9J6CIG5"/>
<gene>
    <name evidence="3" type="ORF">PVAND_011392</name>
</gene>
<comment type="similarity">
    <text evidence="1">Belongs to the FAM89 family.</text>
</comment>
<dbReference type="Pfam" id="PF14854">
    <property type="entry name" value="LURAP"/>
    <property type="match status" value="1"/>
</dbReference>
<evidence type="ECO:0000313" key="3">
    <source>
        <dbReference type="EMBL" id="KAG5681993.1"/>
    </source>
</evidence>
<name>A0A9J6CIG5_POLVA</name>
<comment type="caution">
    <text evidence="3">The sequence shown here is derived from an EMBL/GenBank/DDBJ whole genome shotgun (WGS) entry which is preliminary data.</text>
</comment>
<feature type="compositionally biased region" description="Low complexity" evidence="2">
    <location>
        <begin position="35"/>
        <end position="50"/>
    </location>
</feature>
<dbReference type="Proteomes" id="UP001107558">
    <property type="component" value="Chromosome 1"/>
</dbReference>
<dbReference type="OrthoDB" id="1681166at2759"/>
<dbReference type="PANTHER" id="PTHR46949:SF1">
    <property type="entry name" value="AT07979P2"/>
    <property type="match status" value="1"/>
</dbReference>
<evidence type="ECO:0000256" key="2">
    <source>
        <dbReference type="SAM" id="MobiDB-lite"/>
    </source>
</evidence>
<dbReference type="PANTHER" id="PTHR46949">
    <property type="entry name" value="LEUCINE REPEAT ADAPTER PROTEIN 25"/>
    <property type="match status" value="1"/>
</dbReference>
<dbReference type="InterPro" id="IPR039499">
    <property type="entry name" value="LURA1/LRA25"/>
</dbReference>
<feature type="region of interest" description="Disordered" evidence="2">
    <location>
        <begin position="28"/>
        <end position="50"/>
    </location>
</feature>
<feature type="compositionally biased region" description="Polar residues" evidence="2">
    <location>
        <begin position="127"/>
        <end position="136"/>
    </location>
</feature>
<feature type="compositionally biased region" description="Low complexity" evidence="2">
    <location>
        <begin position="97"/>
        <end position="117"/>
    </location>
</feature>
<protein>
    <submittedName>
        <fullName evidence="3">Uncharacterized protein</fullName>
    </submittedName>
</protein>
<accession>A0A9J6CIG5</accession>
<evidence type="ECO:0000313" key="4">
    <source>
        <dbReference type="Proteomes" id="UP001107558"/>
    </source>
</evidence>
<organism evidence="3 4">
    <name type="scientific">Polypedilum vanderplanki</name>
    <name type="common">Sleeping chironomid midge</name>
    <dbReference type="NCBI Taxonomy" id="319348"/>
    <lineage>
        <taxon>Eukaryota</taxon>
        <taxon>Metazoa</taxon>
        <taxon>Ecdysozoa</taxon>
        <taxon>Arthropoda</taxon>
        <taxon>Hexapoda</taxon>
        <taxon>Insecta</taxon>
        <taxon>Pterygota</taxon>
        <taxon>Neoptera</taxon>
        <taxon>Endopterygota</taxon>
        <taxon>Diptera</taxon>
        <taxon>Nematocera</taxon>
        <taxon>Chironomoidea</taxon>
        <taxon>Chironomidae</taxon>
        <taxon>Chironominae</taxon>
        <taxon>Polypedilum</taxon>
        <taxon>Polypedilum</taxon>
    </lineage>
</organism>
<evidence type="ECO:0000256" key="1">
    <source>
        <dbReference type="ARBA" id="ARBA00038125"/>
    </source>
</evidence>
<reference evidence="3" key="1">
    <citation type="submission" date="2021-03" db="EMBL/GenBank/DDBJ databases">
        <title>Chromosome level genome of the anhydrobiotic midge Polypedilum vanderplanki.</title>
        <authorList>
            <person name="Yoshida Y."/>
            <person name="Kikawada T."/>
            <person name="Gusev O."/>
        </authorList>
    </citation>
    <scope>NUCLEOTIDE SEQUENCE</scope>
    <source>
        <strain evidence="3">NIAS01</strain>
        <tissue evidence="3">Whole body or cell culture</tissue>
    </source>
</reference>
<dbReference type="EMBL" id="JADBJN010000001">
    <property type="protein sequence ID" value="KAG5681993.1"/>
    <property type="molecule type" value="Genomic_DNA"/>
</dbReference>
<sequence>MSDLPPVPLALSSSLKPLSNHSDNLSIQHQHQFDSQRSIASSSSSSTSRKTITIDTQLDVLKREMYNLRQIDLSLLAQLYALNESILEFRNMQEQDIISPQSPNSSNSEDNNIQSENDSNEDKNNNFTHDLISSDNDVIEDMHKKLEKQITKTKMNTPPPLPPTNLPKRQISRPV</sequence>